<dbReference type="InterPro" id="IPR013022">
    <property type="entry name" value="Xyl_isomerase-like_TIM-brl"/>
</dbReference>
<reference evidence="2" key="1">
    <citation type="submission" date="2023-03" db="EMBL/GenBank/DDBJ databases">
        <title>Amycolatopsis taiwanensis NBRC 103393.</title>
        <authorList>
            <person name="Ichikawa N."/>
            <person name="Sato H."/>
            <person name="Tonouchi N."/>
        </authorList>
    </citation>
    <scope>NUCLEOTIDE SEQUENCE</scope>
    <source>
        <strain evidence="2">NBRC 103393</strain>
    </source>
</reference>
<dbReference type="EMBL" id="BSTI01000003">
    <property type="protein sequence ID" value="GLY65186.1"/>
    <property type="molecule type" value="Genomic_DNA"/>
</dbReference>
<sequence length="281" mass="30669">MKLGVYSICLPDLTPEQAVHEAKAATYAGIEWRVGVLPDPAATPDFFTNNRCTLPPTPEALARAASRCESAGLRIIGLGTYVEAGDLDGVAHGMELARACGAPWIRLRAPWRTGERFAGLFDRALGFFSGVERLARRTGVRGLLEIHQRSIAPSASLAERLVSRLDPDCVGVIYDAGNLVLEGYEDHRMAVELLGPHLTHVHLKNAAFDRPPGGGVWQPRWTPMNDGVLDVPALLRVLVEAGYDGWVSVEDFSTDRSPVEALHFNADFLRQHGDFEPPVTD</sequence>
<dbReference type="PANTHER" id="PTHR12110:SF53">
    <property type="entry name" value="BLR5974 PROTEIN"/>
    <property type="match status" value="1"/>
</dbReference>
<name>A0A9W6QW95_9PSEU</name>
<accession>A0A9W6QW95</accession>
<dbReference type="RefSeq" id="WP_285486486.1">
    <property type="nucleotide sequence ID" value="NZ_BSTI01000003.1"/>
</dbReference>
<evidence type="ECO:0000259" key="1">
    <source>
        <dbReference type="Pfam" id="PF01261"/>
    </source>
</evidence>
<gene>
    <name evidence="2" type="ORF">Atai01_18050</name>
</gene>
<dbReference type="AlphaFoldDB" id="A0A9W6QW95"/>
<dbReference type="PANTHER" id="PTHR12110">
    <property type="entry name" value="HYDROXYPYRUVATE ISOMERASE"/>
    <property type="match status" value="1"/>
</dbReference>
<dbReference type="Pfam" id="PF01261">
    <property type="entry name" value="AP_endonuc_2"/>
    <property type="match status" value="1"/>
</dbReference>
<evidence type="ECO:0000313" key="2">
    <source>
        <dbReference type="EMBL" id="GLY65186.1"/>
    </source>
</evidence>
<organism evidence="2 3">
    <name type="scientific">Amycolatopsis taiwanensis</name>
    <dbReference type="NCBI Taxonomy" id="342230"/>
    <lineage>
        <taxon>Bacteria</taxon>
        <taxon>Bacillati</taxon>
        <taxon>Actinomycetota</taxon>
        <taxon>Actinomycetes</taxon>
        <taxon>Pseudonocardiales</taxon>
        <taxon>Pseudonocardiaceae</taxon>
        <taxon>Amycolatopsis</taxon>
    </lineage>
</organism>
<feature type="domain" description="Xylose isomerase-like TIM barrel" evidence="1">
    <location>
        <begin position="50"/>
        <end position="271"/>
    </location>
</feature>
<proteinExistence type="predicted"/>
<dbReference type="InterPro" id="IPR050312">
    <property type="entry name" value="IolE/XylAMocC-like"/>
</dbReference>
<dbReference type="InterPro" id="IPR036237">
    <property type="entry name" value="Xyl_isomerase-like_sf"/>
</dbReference>
<protein>
    <recommendedName>
        <fullName evidence="1">Xylose isomerase-like TIM barrel domain-containing protein</fullName>
    </recommendedName>
</protein>
<dbReference type="SUPFAM" id="SSF51658">
    <property type="entry name" value="Xylose isomerase-like"/>
    <property type="match status" value="1"/>
</dbReference>
<dbReference type="Gene3D" id="3.20.20.150">
    <property type="entry name" value="Divalent-metal-dependent TIM barrel enzymes"/>
    <property type="match status" value="1"/>
</dbReference>
<evidence type="ECO:0000313" key="3">
    <source>
        <dbReference type="Proteomes" id="UP001165136"/>
    </source>
</evidence>
<keyword evidence="3" id="KW-1185">Reference proteome</keyword>
<dbReference type="Proteomes" id="UP001165136">
    <property type="component" value="Unassembled WGS sequence"/>
</dbReference>
<comment type="caution">
    <text evidence="2">The sequence shown here is derived from an EMBL/GenBank/DDBJ whole genome shotgun (WGS) entry which is preliminary data.</text>
</comment>